<dbReference type="InterPro" id="IPR016558">
    <property type="entry name" value="DNA_primase_lsu_euk"/>
</dbReference>
<dbReference type="PIRSF" id="PIRSF009449">
    <property type="entry name" value="DNA_primase_large_subunit"/>
    <property type="match status" value="1"/>
</dbReference>
<evidence type="ECO:0000256" key="8">
    <source>
        <dbReference type="ARBA" id="ARBA00023125"/>
    </source>
</evidence>
<dbReference type="CDD" id="cd07322">
    <property type="entry name" value="PriL_PriS_Eukaryotic"/>
    <property type="match status" value="1"/>
</dbReference>
<evidence type="ECO:0000256" key="4">
    <source>
        <dbReference type="ARBA" id="ARBA00022705"/>
    </source>
</evidence>
<feature type="binding site" evidence="10">
    <location>
        <position position="405"/>
    </location>
    <ligand>
        <name>[4Fe-4S] cluster</name>
        <dbReference type="ChEBI" id="CHEBI:49883"/>
    </ligand>
</feature>
<keyword evidence="6 9" id="KW-0408">Iron</keyword>
<dbReference type="Proteomes" id="UP000292447">
    <property type="component" value="Chromosome I"/>
</dbReference>
<gene>
    <name evidence="12" type="primary">MPUL0A09230</name>
    <name evidence="12" type="ORF">METSCH_A09230</name>
</gene>
<feature type="domain" description="DNA primase large subunit C-terminal" evidence="11">
    <location>
        <begin position="318"/>
        <end position="493"/>
    </location>
</feature>
<keyword evidence="3 9" id="KW-0639">Primosome</keyword>
<evidence type="ECO:0000256" key="6">
    <source>
        <dbReference type="ARBA" id="ARBA00023004"/>
    </source>
</evidence>
<dbReference type="GO" id="GO:0051539">
    <property type="term" value="F:4 iron, 4 sulfur cluster binding"/>
    <property type="evidence" value="ECO:0007669"/>
    <property type="project" value="UniProtKB-UniRule"/>
</dbReference>
<dbReference type="GO" id="GO:0046872">
    <property type="term" value="F:metal ion binding"/>
    <property type="evidence" value="ECO:0007669"/>
    <property type="project" value="UniProtKB-UniRule"/>
</dbReference>
<reference evidence="13" key="1">
    <citation type="submission" date="2019-03" db="EMBL/GenBank/DDBJ databases">
        <title>Snf2 controls pulcherriminic acid biosynthesis and connects pigmentation and antifungal activity of the yeast Metschnikowia pulcherrima.</title>
        <authorList>
            <person name="Gore-Lloyd D."/>
            <person name="Sumann I."/>
            <person name="Brachmann A.O."/>
            <person name="Schneeberger K."/>
            <person name="Ortiz-Merino R.A."/>
            <person name="Moreno-Beltran M."/>
            <person name="Schlaefli M."/>
            <person name="Kirner P."/>
            <person name="Santos Kron A."/>
            <person name="Wolfe K.H."/>
            <person name="Piel J."/>
            <person name="Ahrens C.H."/>
            <person name="Henk D."/>
            <person name="Freimoser F.M."/>
        </authorList>
    </citation>
    <scope>NUCLEOTIDE SEQUENCE [LARGE SCALE GENOMIC DNA]</scope>
    <source>
        <strain evidence="13">APC 1.2</strain>
    </source>
</reference>
<evidence type="ECO:0000256" key="5">
    <source>
        <dbReference type="ARBA" id="ARBA00022723"/>
    </source>
</evidence>
<dbReference type="Gene3D" id="1.20.930.80">
    <property type="match status" value="1"/>
</dbReference>
<evidence type="ECO:0000256" key="3">
    <source>
        <dbReference type="ARBA" id="ARBA00022515"/>
    </source>
</evidence>
<accession>A0A4P6XJK7</accession>
<dbReference type="Pfam" id="PF26466">
    <property type="entry name" value="DNA_primase_lrg_N"/>
    <property type="match status" value="1"/>
</dbReference>
<dbReference type="PANTHER" id="PTHR10537:SF3">
    <property type="entry name" value="DNA PRIMASE LARGE SUBUNIT"/>
    <property type="match status" value="1"/>
</dbReference>
<keyword evidence="7 9" id="KW-0411">Iron-sulfur</keyword>
<evidence type="ECO:0000313" key="13">
    <source>
        <dbReference type="Proteomes" id="UP000292447"/>
    </source>
</evidence>
<evidence type="ECO:0000256" key="7">
    <source>
        <dbReference type="ARBA" id="ARBA00023014"/>
    </source>
</evidence>
<comment type="function">
    <text evidence="9">DNA primase is the polymerase that synthesizes small RNA primers for the Okazaki fragments made during discontinuous DNA replication.</text>
</comment>
<keyword evidence="8 9" id="KW-0238">DNA-binding</keyword>
<dbReference type="GO" id="GO:0005658">
    <property type="term" value="C:alpha DNA polymerase:primase complex"/>
    <property type="evidence" value="ECO:0007669"/>
    <property type="project" value="TreeGrafter"/>
</dbReference>
<feature type="binding site" evidence="10">
    <location>
        <position position="463"/>
    </location>
    <ligand>
        <name>[4Fe-4S] cluster</name>
        <dbReference type="ChEBI" id="CHEBI:49883"/>
    </ligand>
</feature>
<dbReference type="EMBL" id="CP034456">
    <property type="protein sequence ID" value="QBM86286.1"/>
    <property type="molecule type" value="Genomic_DNA"/>
</dbReference>
<keyword evidence="13" id="KW-1185">Reference proteome</keyword>
<comment type="similarity">
    <text evidence="1 9">Belongs to the eukaryotic-type primase large subunit family.</text>
</comment>
<dbReference type="AlphaFoldDB" id="A0A4P6XJK7"/>
<evidence type="ECO:0000256" key="9">
    <source>
        <dbReference type="PIRNR" id="PIRNR009449"/>
    </source>
</evidence>
<evidence type="ECO:0000313" key="12">
    <source>
        <dbReference type="EMBL" id="QBM86286.1"/>
    </source>
</evidence>
<dbReference type="GO" id="GO:0006269">
    <property type="term" value="P:DNA replication, synthesis of primer"/>
    <property type="evidence" value="ECO:0007669"/>
    <property type="project" value="UniProtKB-KW"/>
</dbReference>
<organism evidence="12 13">
    <name type="scientific">Metschnikowia aff. pulcherrima</name>
    <dbReference type="NCBI Taxonomy" id="2163413"/>
    <lineage>
        <taxon>Eukaryota</taxon>
        <taxon>Fungi</taxon>
        <taxon>Dikarya</taxon>
        <taxon>Ascomycota</taxon>
        <taxon>Saccharomycotina</taxon>
        <taxon>Pichiomycetes</taxon>
        <taxon>Metschnikowiaceae</taxon>
        <taxon>Metschnikowia</taxon>
    </lineage>
</organism>
<evidence type="ECO:0000259" key="11">
    <source>
        <dbReference type="Pfam" id="PF04104"/>
    </source>
</evidence>
<sequence>MFRQKRRTAGRRNYEEVAVFEDASQTLYPSRLSFYDLPPLEEITLEEFEQWAIDRLRILIEIESCLARSKPLREIEAIVKPLLLKFMPLSPSSSSGSIDAKTLAERRKDHYSHYTLRLVFCRTEELRKKFAKNEATLFKIRYGMLQPSEQQEFVALNASKLAWEKISKEEKLGLADKLYAASGPTIRSALAINNAGDATFNITPEQLKQHIRDNESFIKLPFEKVPQLVALRQVFLSRGFAYIPSTLQISLLAGVFHDQLSLALLKTLRALPRLEEDDRLLPLLNNLSRNFASVQYENFGEANASDINAASISTPQINKHYPLCASHLQKNMKLNSHLKYDGRQQFGLFLKGIGLDVDEALKFWSNEFTKSGKMSIDSFNKEYRYNIRHIYGLEGSRVNYKPYDCNTILSKKRPQRGEYHGCPYRDLPVDLLVTNLNDMGIRDPHEINGIVEDVNKNDFTVACTKVFEITHKQQMERSSKPENLHITHPNLYFDRSRQLEKNESKPAASSNSQP</sequence>
<feature type="binding site" evidence="10">
    <location>
        <position position="324"/>
    </location>
    <ligand>
        <name>[4Fe-4S] cluster</name>
        <dbReference type="ChEBI" id="CHEBI:49883"/>
    </ligand>
</feature>
<dbReference type="STRING" id="2163413.A0A4P6XJK7"/>
<evidence type="ECO:0000256" key="2">
    <source>
        <dbReference type="ARBA" id="ARBA00022485"/>
    </source>
</evidence>
<dbReference type="GO" id="GO:0003677">
    <property type="term" value="F:DNA binding"/>
    <property type="evidence" value="ECO:0007669"/>
    <property type="project" value="UniProtKB-UniRule"/>
</dbReference>
<dbReference type="PANTHER" id="PTHR10537">
    <property type="entry name" value="DNA PRIMASE LARGE SUBUNIT"/>
    <property type="match status" value="1"/>
</dbReference>
<feature type="binding site" evidence="10">
    <location>
        <position position="422"/>
    </location>
    <ligand>
        <name>[4Fe-4S] cluster</name>
        <dbReference type="ChEBI" id="CHEBI:49883"/>
    </ligand>
</feature>
<evidence type="ECO:0000256" key="1">
    <source>
        <dbReference type="ARBA" id="ARBA00010564"/>
    </source>
</evidence>
<dbReference type="InterPro" id="IPR058560">
    <property type="entry name" value="DNA_primase_C"/>
</dbReference>
<dbReference type="Pfam" id="PF04104">
    <property type="entry name" value="DNA_primase_lrg"/>
    <property type="match status" value="1"/>
</dbReference>
<keyword evidence="5 9" id="KW-0479">Metal-binding</keyword>
<dbReference type="InterPro" id="IPR007238">
    <property type="entry name" value="DNA_primase_lsu_euk/arc"/>
</dbReference>
<evidence type="ECO:0000256" key="10">
    <source>
        <dbReference type="PIRSR" id="PIRSR009449-1"/>
    </source>
</evidence>
<protein>
    <recommendedName>
        <fullName evidence="9">DNA primase large subunit</fullName>
    </recommendedName>
</protein>
<name>A0A4P6XJK7_9ASCO</name>
<proteinExistence type="inferred from homology"/>
<keyword evidence="4 9" id="KW-0235">DNA replication</keyword>
<comment type="cofactor">
    <cofactor evidence="9">
        <name>[4Fe-4S] cluster</name>
        <dbReference type="ChEBI" id="CHEBI:49883"/>
    </cofactor>
    <text evidence="9">Binds 1 [4Fe-4S] cluster.</text>
</comment>
<keyword evidence="2 9" id="KW-0004">4Fe-4S</keyword>
<dbReference type="GO" id="GO:0006270">
    <property type="term" value="P:DNA replication initiation"/>
    <property type="evidence" value="ECO:0007669"/>
    <property type="project" value="TreeGrafter"/>
</dbReference>